<proteinExistence type="predicted"/>
<dbReference type="EMBL" id="AJSR01002288">
    <property type="protein sequence ID" value="EKM28993.1"/>
    <property type="molecule type" value="Genomic_DNA"/>
</dbReference>
<dbReference type="Proteomes" id="UP000008367">
    <property type="component" value="Unassembled WGS sequence"/>
</dbReference>
<reference evidence="1 2" key="1">
    <citation type="submission" date="2012-10" db="EMBL/GenBank/DDBJ databases">
        <title>Genome sequence of Vibrio Cholerae HENC-02.</title>
        <authorList>
            <person name="Eppinger M."/>
            <person name="Hasan N.A."/>
            <person name="Sengamalay N."/>
            <person name="Hine E."/>
            <person name="Su Q."/>
            <person name="Daugherty S.C."/>
            <person name="Young S."/>
            <person name="Sadzewicz L."/>
            <person name="Tallon L."/>
            <person name="Cebula T.A."/>
            <person name="Ravel J."/>
            <person name="Colwell R.R."/>
        </authorList>
    </citation>
    <scope>NUCLEOTIDE SEQUENCE [LARGE SCALE GENOMIC DNA]</scope>
    <source>
        <strain evidence="1 2">HENC-02</strain>
    </source>
</reference>
<accession>A0A454CRH0</accession>
<gene>
    <name evidence="1" type="ORF">VCHENC02_5158B</name>
</gene>
<evidence type="ECO:0000313" key="2">
    <source>
        <dbReference type="Proteomes" id="UP000008367"/>
    </source>
</evidence>
<evidence type="ECO:0000313" key="1">
    <source>
        <dbReference type="EMBL" id="EKM28993.1"/>
    </source>
</evidence>
<name>A0A454CRH0_VIBHA</name>
<protein>
    <submittedName>
        <fullName evidence="1">PrkA AAA domain protein</fullName>
    </submittedName>
</protein>
<comment type="caution">
    <text evidence="1">The sequence shown here is derived from an EMBL/GenBank/DDBJ whole genome shotgun (WGS) entry which is preliminary data.</text>
</comment>
<sequence length="51" mass="6123">TRNCLKTVSFLKHLAHQVRSKLWHNLVFFRDLKSLRTRPSSLRCECTMVKH</sequence>
<organism evidence="1 2">
    <name type="scientific">Vibrio harveyi</name>
    <name type="common">Beneckea harveyi</name>
    <dbReference type="NCBI Taxonomy" id="669"/>
    <lineage>
        <taxon>Bacteria</taxon>
        <taxon>Pseudomonadati</taxon>
        <taxon>Pseudomonadota</taxon>
        <taxon>Gammaproteobacteria</taxon>
        <taxon>Vibrionales</taxon>
        <taxon>Vibrionaceae</taxon>
        <taxon>Vibrio</taxon>
    </lineage>
</organism>
<feature type="non-terminal residue" evidence="1">
    <location>
        <position position="1"/>
    </location>
</feature>
<dbReference type="AlphaFoldDB" id="A0A454CRH0"/>